<reference evidence="5" key="1">
    <citation type="submission" date="2022-11" db="UniProtKB">
        <authorList>
            <consortium name="WormBaseParasite"/>
        </authorList>
    </citation>
    <scope>IDENTIFICATION</scope>
</reference>
<feature type="region of interest" description="Disordered" evidence="2">
    <location>
        <begin position="435"/>
        <end position="469"/>
    </location>
</feature>
<accession>A0A914UNQ2</accession>
<dbReference type="InterPro" id="IPR001810">
    <property type="entry name" value="F-box_dom"/>
</dbReference>
<evidence type="ECO:0000259" key="3">
    <source>
        <dbReference type="PROSITE" id="PS50181"/>
    </source>
</evidence>
<sequence length="469" mass="53147">MRSTHGIQIKSVNYRDGTDGKFIELIFAVIGQFSFQSVADLEAKVGRLQAENDRLRRTLADINEQIVCGRLTGDLPDNFLEQFCQLPDRPLEQVLRYLPARQVVQMRHVSRRFNHLIKNCSKTMPKKEFNGSVMFDIYLIGQLTVEWIAIRGKRITRTTSLADDGVALSELFRFMRIGGRMYFGVGLSAADKVLDQLSKAWLTIRPDMVIFAGDFSQTSRDSLRAFLVKIEPSVKWLHFQFTKNIDNSVLSDDVIGAAGRLKGLMVMPACLGSNVYDINIGDRTLLAMVDTDHLSSYVSLLGCSGITPIGIRTFVEKWMKKERPNPGGHFSHFRTEQHLFELIFDNCANLTPSAVEEACDDLLKTGTMKTVPRAWSFGNSREKNGQQVSFTIHCPSDDRRLCISFNDPAYLNHIVLEPMPVIMAKDKIAFNYDNHNRDDLNPEREDDDIDAYDGYDAIDYDDDENSDSS</sequence>
<protein>
    <submittedName>
        <fullName evidence="5">F-box domain-containing protein</fullName>
    </submittedName>
</protein>
<feature type="domain" description="F-box" evidence="3">
    <location>
        <begin position="80"/>
        <end position="127"/>
    </location>
</feature>
<dbReference type="Pfam" id="PF00646">
    <property type="entry name" value="F-box"/>
    <property type="match status" value="1"/>
</dbReference>
<dbReference type="WBParaSite" id="PSAMB.scaffold11061size3628.g33856.t1">
    <property type="protein sequence ID" value="PSAMB.scaffold11061size3628.g33856.t1"/>
    <property type="gene ID" value="PSAMB.scaffold11061size3628.g33856"/>
</dbReference>
<dbReference type="InterPro" id="IPR036047">
    <property type="entry name" value="F-box-like_dom_sf"/>
</dbReference>
<keyword evidence="4" id="KW-1185">Reference proteome</keyword>
<evidence type="ECO:0000313" key="5">
    <source>
        <dbReference type="WBParaSite" id="PSAMB.scaffold11061size3628.g33856.t1"/>
    </source>
</evidence>
<proteinExistence type="predicted"/>
<evidence type="ECO:0000256" key="1">
    <source>
        <dbReference type="SAM" id="Coils"/>
    </source>
</evidence>
<name>A0A914UNQ2_9BILA</name>
<dbReference type="PROSITE" id="PS50181">
    <property type="entry name" value="FBOX"/>
    <property type="match status" value="1"/>
</dbReference>
<dbReference type="Proteomes" id="UP000887566">
    <property type="component" value="Unplaced"/>
</dbReference>
<feature type="coiled-coil region" evidence="1">
    <location>
        <begin position="38"/>
        <end position="65"/>
    </location>
</feature>
<keyword evidence="1" id="KW-0175">Coiled coil</keyword>
<evidence type="ECO:0000256" key="2">
    <source>
        <dbReference type="SAM" id="MobiDB-lite"/>
    </source>
</evidence>
<feature type="compositionally biased region" description="Acidic residues" evidence="2">
    <location>
        <begin position="444"/>
        <end position="469"/>
    </location>
</feature>
<evidence type="ECO:0000313" key="4">
    <source>
        <dbReference type="Proteomes" id="UP000887566"/>
    </source>
</evidence>
<dbReference type="CDD" id="cd09917">
    <property type="entry name" value="F-box_SF"/>
    <property type="match status" value="1"/>
</dbReference>
<dbReference type="SUPFAM" id="SSF81383">
    <property type="entry name" value="F-box domain"/>
    <property type="match status" value="1"/>
</dbReference>
<dbReference type="AlphaFoldDB" id="A0A914UNQ2"/>
<organism evidence="4 5">
    <name type="scientific">Plectus sambesii</name>
    <dbReference type="NCBI Taxonomy" id="2011161"/>
    <lineage>
        <taxon>Eukaryota</taxon>
        <taxon>Metazoa</taxon>
        <taxon>Ecdysozoa</taxon>
        <taxon>Nematoda</taxon>
        <taxon>Chromadorea</taxon>
        <taxon>Plectida</taxon>
        <taxon>Plectina</taxon>
        <taxon>Plectoidea</taxon>
        <taxon>Plectidae</taxon>
        <taxon>Plectus</taxon>
    </lineage>
</organism>